<comment type="caution">
    <text evidence="3">The sequence shown here is derived from an EMBL/GenBank/DDBJ whole genome shotgun (WGS) entry which is preliminary data.</text>
</comment>
<proteinExistence type="predicted"/>
<name>A0ABD3PWB6_9STRA</name>
<evidence type="ECO:0000313" key="4">
    <source>
        <dbReference type="Proteomes" id="UP001530400"/>
    </source>
</evidence>
<dbReference type="EMBL" id="JALLPJ020000443">
    <property type="protein sequence ID" value="KAL3791959.1"/>
    <property type="molecule type" value="Genomic_DNA"/>
</dbReference>
<evidence type="ECO:0000256" key="2">
    <source>
        <dbReference type="SAM" id="SignalP"/>
    </source>
</evidence>
<feature type="signal peptide" evidence="2">
    <location>
        <begin position="1"/>
        <end position="15"/>
    </location>
</feature>
<protein>
    <submittedName>
        <fullName evidence="3">Uncharacterized protein</fullName>
    </submittedName>
</protein>
<dbReference type="AlphaFoldDB" id="A0ABD3PWB6"/>
<reference evidence="3 4" key="1">
    <citation type="submission" date="2024-10" db="EMBL/GenBank/DDBJ databases">
        <title>Updated reference genomes for cyclostephanoid diatoms.</title>
        <authorList>
            <person name="Roberts W.R."/>
            <person name="Alverson A.J."/>
        </authorList>
    </citation>
    <scope>NUCLEOTIDE SEQUENCE [LARGE SCALE GENOMIC DNA]</scope>
    <source>
        <strain evidence="3 4">AJA010-31</strain>
    </source>
</reference>
<gene>
    <name evidence="3" type="ORF">ACHAWO_009474</name>
</gene>
<keyword evidence="2" id="KW-0732">Signal</keyword>
<keyword evidence="4" id="KW-1185">Reference proteome</keyword>
<dbReference type="Proteomes" id="UP001530400">
    <property type="component" value="Unassembled WGS sequence"/>
</dbReference>
<feature type="compositionally biased region" description="Basic and acidic residues" evidence="1">
    <location>
        <begin position="28"/>
        <end position="47"/>
    </location>
</feature>
<evidence type="ECO:0000256" key="1">
    <source>
        <dbReference type="SAM" id="MobiDB-lite"/>
    </source>
</evidence>
<organism evidence="3 4">
    <name type="scientific">Cyclotella atomus</name>
    <dbReference type="NCBI Taxonomy" id="382360"/>
    <lineage>
        <taxon>Eukaryota</taxon>
        <taxon>Sar</taxon>
        <taxon>Stramenopiles</taxon>
        <taxon>Ochrophyta</taxon>
        <taxon>Bacillariophyta</taxon>
        <taxon>Coscinodiscophyceae</taxon>
        <taxon>Thalassiosirophycidae</taxon>
        <taxon>Stephanodiscales</taxon>
        <taxon>Stephanodiscaceae</taxon>
        <taxon>Cyclotella</taxon>
    </lineage>
</organism>
<evidence type="ECO:0000313" key="3">
    <source>
        <dbReference type="EMBL" id="KAL3791959.1"/>
    </source>
</evidence>
<feature type="region of interest" description="Disordered" evidence="1">
    <location>
        <begin position="28"/>
        <end position="77"/>
    </location>
</feature>
<sequence>MKAILILASLVVIDAQLSTVSKRFRNKETEFGRPDVVRKSSRGEGRKRQLQAKVGKDPNKEEDGSEDAPEEIITPLSAAGSMSMGDFDFDTSMSMEEMSLTFEEDSLSMVAIEEPAEEVVEEEVVPETLPEPVPEPIGCNGDEYCPIDMKCQCWLFCRFCFFPPCGTCVAN</sequence>
<feature type="chain" id="PRO_5044754733" evidence="2">
    <location>
        <begin position="16"/>
        <end position="171"/>
    </location>
</feature>
<accession>A0ABD3PWB6</accession>